<keyword evidence="3 4" id="KW-0862">Zinc</keyword>
<dbReference type="EMBL" id="JAABOA010001314">
    <property type="protein sequence ID" value="KAF9581814.1"/>
    <property type="molecule type" value="Genomic_DNA"/>
</dbReference>
<organism evidence="7 8">
    <name type="scientific">Lunasporangiospora selenospora</name>
    <dbReference type="NCBI Taxonomy" id="979761"/>
    <lineage>
        <taxon>Eukaryota</taxon>
        <taxon>Fungi</taxon>
        <taxon>Fungi incertae sedis</taxon>
        <taxon>Mucoromycota</taxon>
        <taxon>Mortierellomycotina</taxon>
        <taxon>Mortierellomycetes</taxon>
        <taxon>Mortierellales</taxon>
        <taxon>Mortierellaceae</taxon>
        <taxon>Lunasporangiospora</taxon>
    </lineage>
</organism>
<dbReference type="OrthoDB" id="411372at2759"/>
<proteinExistence type="predicted"/>
<evidence type="ECO:0000313" key="7">
    <source>
        <dbReference type="EMBL" id="KAF9581814.1"/>
    </source>
</evidence>
<feature type="domain" description="C3H1-type" evidence="6">
    <location>
        <begin position="20"/>
        <end position="42"/>
    </location>
</feature>
<protein>
    <recommendedName>
        <fullName evidence="6">C3H1-type domain-containing protein</fullName>
    </recommendedName>
</protein>
<evidence type="ECO:0000313" key="8">
    <source>
        <dbReference type="Proteomes" id="UP000780801"/>
    </source>
</evidence>
<dbReference type="InterPro" id="IPR036855">
    <property type="entry name" value="Znf_CCCH_sf"/>
</dbReference>
<evidence type="ECO:0000259" key="6">
    <source>
        <dbReference type="PROSITE" id="PS50103"/>
    </source>
</evidence>
<evidence type="ECO:0000256" key="3">
    <source>
        <dbReference type="ARBA" id="ARBA00022833"/>
    </source>
</evidence>
<feature type="zinc finger region" description="C3H1-type" evidence="4">
    <location>
        <begin position="20"/>
        <end position="42"/>
    </location>
</feature>
<dbReference type="Pfam" id="PF18044">
    <property type="entry name" value="zf-CCCH_4"/>
    <property type="match status" value="1"/>
</dbReference>
<feature type="compositionally biased region" description="Low complexity" evidence="5">
    <location>
        <begin position="701"/>
        <end position="720"/>
    </location>
</feature>
<sequence>MAGKNCNFSHNRDPMSENYVCKYFLKGNCKFGAKCSLSHSFLALDRKTSALMPGGGGAGGNFGTGGRARLERRASSGAILNSVWPSEPLSPPYASSLPQQPSSIQFGGTSNVEFTMGRSASQLGFLKPALNRAASENFRASGGGMGIGAGTGAGAGASTGSTAGPYPHSPLAHDLAGAGNSYSPFAEDDTPGYDTTHVPERMPMNPLGILEHRVRQHLAAPLPIRQRSLPDIFKSSQIYQEGNAAPSSPFYHANSKALFLSVSCEGEAHPPSPLRLHSIPEMHNLYTSHGGNGSSSGNGSIGGLNNTSNSVNSGSNSGSSSSNSDAIRRRDSSAGIVGIVGREGSMPLTEDYSESDDDMSSDQGFLPSSLNDLLTTNERQRRQSRQDEIDQRIAVLPSPSSGSLQDEKEEEEEGKYSHGGSSGASAMSQAMGFVDPRSRFQRSYSGLEHHGYESLDATVSPLTAVPPTQSQPLFPYPTSRASHDDEDQHQHQHLSHPYGLNMEAVPGRKNMWGSRAGSVSAEATTGSMLEYKYNKGIRNGPSDPFCPFPHEVEGVQFPMDDDAAVNSTLGYQDLGMLSSIRTSASGNMASPTMNEFGMRKMSLNGLSSIGGPLDSTSPYFGHAKELNRAVGSRTLSPQLQSQLPTHPLARTLPQTFQQTPQGYHGSMTPMSLVSREEEADGLSMDFSTLSLGPGAGAENVNGGLMSLGRRSSSSVTMSNDSAHRGTAETQA</sequence>
<name>A0A9P6KDS9_9FUNG</name>
<evidence type="ECO:0000256" key="2">
    <source>
        <dbReference type="ARBA" id="ARBA00022771"/>
    </source>
</evidence>
<reference evidence="7" key="1">
    <citation type="journal article" date="2020" name="Fungal Divers.">
        <title>Resolving the Mortierellaceae phylogeny through synthesis of multi-gene phylogenetics and phylogenomics.</title>
        <authorList>
            <person name="Vandepol N."/>
            <person name="Liber J."/>
            <person name="Desiro A."/>
            <person name="Na H."/>
            <person name="Kennedy M."/>
            <person name="Barry K."/>
            <person name="Grigoriev I.V."/>
            <person name="Miller A.N."/>
            <person name="O'Donnell K."/>
            <person name="Stajich J.E."/>
            <person name="Bonito G."/>
        </authorList>
    </citation>
    <scope>NUCLEOTIDE SEQUENCE</scope>
    <source>
        <strain evidence="7">KOD1015</strain>
    </source>
</reference>
<dbReference type="GO" id="GO:0008270">
    <property type="term" value="F:zinc ion binding"/>
    <property type="evidence" value="ECO:0007669"/>
    <property type="project" value="UniProtKB-KW"/>
</dbReference>
<comment type="caution">
    <text evidence="7">The sequence shown here is derived from an EMBL/GenBank/DDBJ whole genome shotgun (WGS) entry which is preliminary data.</text>
</comment>
<keyword evidence="2 4" id="KW-0863">Zinc-finger</keyword>
<keyword evidence="8" id="KW-1185">Reference proteome</keyword>
<feature type="compositionally biased region" description="Acidic residues" evidence="5">
    <location>
        <begin position="351"/>
        <end position="360"/>
    </location>
</feature>
<feature type="compositionally biased region" description="Gly residues" evidence="5">
    <location>
        <begin position="290"/>
        <end position="302"/>
    </location>
</feature>
<dbReference type="AlphaFoldDB" id="A0A9P6KDS9"/>
<feature type="compositionally biased region" description="Polar residues" evidence="5">
    <location>
        <begin position="366"/>
        <end position="377"/>
    </location>
</feature>
<evidence type="ECO:0000256" key="4">
    <source>
        <dbReference type="PROSITE-ProRule" id="PRU00723"/>
    </source>
</evidence>
<dbReference type="PROSITE" id="PS50103">
    <property type="entry name" value="ZF_C3H1"/>
    <property type="match status" value="1"/>
</dbReference>
<feature type="compositionally biased region" description="Basic and acidic residues" evidence="5">
    <location>
        <begin position="378"/>
        <end position="391"/>
    </location>
</feature>
<dbReference type="SMART" id="SM00356">
    <property type="entry name" value="ZnF_C3H1"/>
    <property type="match status" value="1"/>
</dbReference>
<keyword evidence="1 4" id="KW-0479">Metal-binding</keyword>
<feature type="compositionally biased region" description="Low complexity" evidence="5">
    <location>
        <begin position="303"/>
        <end position="324"/>
    </location>
</feature>
<feature type="region of interest" description="Disordered" evidence="5">
    <location>
        <begin position="700"/>
        <end position="731"/>
    </location>
</feature>
<dbReference type="Gene3D" id="4.10.1000.10">
    <property type="entry name" value="Zinc finger, CCCH-type"/>
    <property type="match status" value="1"/>
</dbReference>
<feature type="compositionally biased region" description="Basic and acidic residues" evidence="5">
    <location>
        <begin position="721"/>
        <end position="731"/>
    </location>
</feature>
<accession>A0A9P6KDS9</accession>
<gene>
    <name evidence="7" type="ORF">BGW38_001043</name>
</gene>
<dbReference type="InterPro" id="IPR041367">
    <property type="entry name" value="Znf-CCCH_4"/>
</dbReference>
<evidence type="ECO:0000256" key="5">
    <source>
        <dbReference type="SAM" id="MobiDB-lite"/>
    </source>
</evidence>
<dbReference type="InterPro" id="IPR000571">
    <property type="entry name" value="Znf_CCCH"/>
</dbReference>
<dbReference type="SUPFAM" id="SSF90229">
    <property type="entry name" value="CCCH zinc finger"/>
    <property type="match status" value="1"/>
</dbReference>
<feature type="region of interest" description="Disordered" evidence="5">
    <location>
        <begin position="283"/>
        <end position="427"/>
    </location>
</feature>
<evidence type="ECO:0000256" key="1">
    <source>
        <dbReference type="ARBA" id="ARBA00022723"/>
    </source>
</evidence>
<dbReference type="Proteomes" id="UP000780801">
    <property type="component" value="Unassembled WGS sequence"/>
</dbReference>